<dbReference type="EMBL" id="ABGD02000013">
    <property type="protein sequence ID" value="EDS11527.1"/>
    <property type="molecule type" value="Genomic_DNA"/>
</dbReference>
<evidence type="ECO:0000313" key="1">
    <source>
        <dbReference type="EMBL" id="EDS11527.1"/>
    </source>
</evidence>
<dbReference type="Proteomes" id="UP000003803">
    <property type="component" value="Unassembled WGS sequence"/>
</dbReference>
<organism evidence="1 2">
    <name type="scientific">Anaerotruncus colihominis DSM 17241</name>
    <dbReference type="NCBI Taxonomy" id="445972"/>
    <lineage>
        <taxon>Bacteria</taxon>
        <taxon>Bacillati</taxon>
        <taxon>Bacillota</taxon>
        <taxon>Clostridia</taxon>
        <taxon>Eubacteriales</taxon>
        <taxon>Oscillospiraceae</taxon>
        <taxon>Anaerotruncus</taxon>
    </lineage>
</organism>
<gene>
    <name evidence="1" type="ORF">ANACOL_01733</name>
</gene>
<protein>
    <submittedName>
        <fullName evidence="1">Uncharacterized protein</fullName>
    </submittedName>
</protein>
<accession>B0PAD4</accession>
<name>B0PAD4_9FIRM</name>
<dbReference type="HOGENOM" id="CLU_2731119_0_0_9"/>
<dbReference type="AlphaFoldDB" id="B0PAD4"/>
<reference evidence="1" key="2">
    <citation type="submission" date="2013-09" db="EMBL/GenBank/DDBJ databases">
        <title>Draft genome sequence of Anaerotruncus colihominis(DSM 17241).</title>
        <authorList>
            <person name="Sudarsanam P."/>
            <person name="Ley R."/>
            <person name="Guruge J."/>
            <person name="Turnbaugh P.J."/>
            <person name="Mahowald M."/>
            <person name="Liep D."/>
            <person name="Gordon J."/>
        </authorList>
    </citation>
    <scope>NUCLEOTIDE SEQUENCE</scope>
    <source>
        <strain evidence="1">DSM 17241</strain>
    </source>
</reference>
<sequence length="71" mass="8052">MSCIYFIMSAARHDKIGHRAAAGRARASPWPYGDKINAMHLFYHSMRRLARKIPPACTRVLTKPLSKGKIK</sequence>
<proteinExistence type="predicted"/>
<comment type="caution">
    <text evidence="1">The sequence shown here is derived from an EMBL/GenBank/DDBJ whole genome shotgun (WGS) entry which is preliminary data.</text>
</comment>
<reference evidence="1" key="1">
    <citation type="submission" date="2007-11" db="EMBL/GenBank/DDBJ databases">
        <authorList>
            <person name="Fulton L."/>
            <person name="Clifton S."/>
            <person name="Fulton B."/>
            <person name="Xu J."/>
            <person name="Minx P."/>
            <person name="Pepin K.H."/>
            <person name="Johnson M."/>
            <person name="Thiruvilangam P."/>
            <person name="Bhonagiri V."/>
            <person name="Nash W.E."/>
            <person name="Mardis E.R."/>
            <person name="Wilson R.K."/>
        </authorList>
    </citation>
    <scope>NUCLEOTIDE SEQUENCE [LARGE SCALE GENOMIC DNA]</scope>
    <source>
        <strain evidence="1">DSM 17241</strain>
    </source>
</reference>
<keyword evidence="2" id="KW-1185">Reference proteome</keyword>
<evidence type="ECO:0000313" key="2">
    <source>
        <dbReference type="Proteomes" id="UP000003803"/>
    </source>
</evidence>